<dbReference type="InterPro" id="IPR011037">
    <property type="entry name" value="Pyrv_Knase-like_insert_dom_sf"/>
</dbReference>
<dbReference type="PRINTS" id="PR01050">
    <property type="entry name" value="PYRUVTKNASE"/>
</dbReference>
<reference evidence="16 17" key="1">
    <citation type="submission" date="2019-02" db="EMBL/GenBank/DDBJ databases">
        <title>Deep-cultivation of Planctomycetes and their phenomic and genomic characterization uncovers novel biology.</title>
        <authorList>
            <person name="Wiegand S."/>
            <person name="Jogler M."/>
            <person name="Boedeker C."/>
            <person name="Pinto D."/>
            <person name="Vollmers J."/>
            <person name="Rivas-Marin E."/>
            <person name="Kohn T."/>
            <person name="Peeters S.H."/>
            <person name="Heuer A."/>
            <person name="Rast P."/>
            <person name="Oberbeckmann S."/>
            <person name="Bunk B."/>
            <person name="Jeske O."/>
            <person name="Meyerdierks A."/>
            <person name="Storesund J.E."/>
            <person name="Kallscheuer N."/>
            <person name="Luecker S."/>
            <person name="Lage O.M."/>
            <person name="Pohl T."/>
            <person name="Merkel B.J."/>
            <person name="Hornburger P."/>
            <person name="Mueller R.-W."/>
            <person name="Bruemmer F."/>
            <person name="Labrenz M."/>
            <person name="Spormann A.M."/>
            <person name="Op den Camp H."/>
            <person name="Overmann J."/>
            <person name="Amann R."/>
            <person name="Jetten M.S.M."/>
            <person name="Mascher T."/>
            <person name="Medema M.H."/>
            <person name="Devos D.P."/>
            <person name="Kaster A.-K."/>
            <person name="Ovreas L."/>
            <person name="Rohde M."/>
            <person name="Galperin M.Y."/>
            <person name="Jogler C."/>
        </authorList>
    </citation>
    <scope>NUCLEOTIDE SEQUENCE [LARGE SCALE GENOMIC DNA]</scope>
    <source>
        <strain evidence="16 17">Pla110</strain>
    </source>
</reference>
<dbReference type="InterPro" id="IPR015806">
    <property type="entry name" value="Pyrv_Knase_insert_dom_sf"/>
</dbReference>
<dbReference type="GO" id="GO:0004743">
    <property type="term" value="F:pyruvate kinase activity"/>
    <property type="evidence" value="ECO:0007669"/>
    <property type="project" value="UniProtKB-UniRule"/>
</dbReference>
<evidence type="ECO:0000256" key="7">
    <source>
        <dbReference type="ARBA" id="ARBA00022777"/>
    </source>
</evidence>
<dbReference type="EC" id="2.7.1.40" evidence="3 12"/>
<dbReference type="EMBL" id="CP036281">
    <property type="protein sequence ID" value="QDU80361.1"/>
    <property type="molecule type" value="Genomic_DNA"/>
</dbReference>
<dbReference type="OrthoDB" id="9812123at2"/>
<keyword evidence="17" id="KW-1185">Reference proteome</keyword>
<dbReference type="InterPro" id="IPR015795">
    <property type="entry name" value="Pyrv_Knase_C"/>
</dbReference>
<evidence type="ECO:0000313" key="17">
    <source>
        <dbReference type="Proteomes" id="UP000317178"/>
    </source>
</evidence>
<comment type="similarity">
    <text evidence="2 13">Belongs to the pyruvate kinase family.</text>
</comment>
<sequence length="504" mass="55165">MEASVDNSASTNPGSVVHERKEYLESVLAKTKIIATVGPASESVEQIRELVQAGADLFRLNFAHGTHEWLEGILKNIRKVSKELGRPIAVLGDLSGPKIRLGVLPEEGFCCQAGGRFEFIRNPDPNDPTRLTCTYESLIDDLQPGDPVILADGTVHMRVVEKPEGQDKVVCIVEQAGCIRSRQGINLPGAKLSTPCLTDKDREDLTWALNNRLDFIGLSFVREANDIDMLKQAIEDHNPEYRPSIVAKIEKTEAIDDLDGILDRTDAVMVARGDLGVEADIAIVPLLQKDIIRRCNQRRIPVITATQMLDSMHTSELPTRAEASDVANAVLDGTDAVMLSGESAIGQNPRKAVSTMSRICHEAEQFIKAHAADEVSHPSSSKATLITEAVTLGAFMAAEKLNVEMIAVATHSGRTAMALSKQRSQVPIVALTDNYHTAQKMCLYWGVIPLYTQVVGKTPERLLQYVLDWSTDHNLLKSGDRVIVLGSTAWTEPGQNMMQVHAVK</sequence>
<evidence type="ECO:0000256" key="4">
    <source>
        <dbReference type="ARBA" id="ARBA00022679"/>
    </source>
</evidence>
<keyword evidence="9 13" id="KW-0460">Magnesium</keyword>
<dbReference type="Pfam" id="PF00224">
    <property type="entry name" value="PK"/>
    <property type="match status" value="1"/>
</dbReference>
<dbReference type="InterPro" id="IPR015813">
    <property type="entry name" value="Pyrv/PenolPyrv_kinase-like_dom"/>
</dbReference>
<keyword evidence="11 16" id="KW-0670">Pyruvate</keyword>
<dbReference type="InterPro" id="IPR040442">
    <property type="entry name" value="Pyrv_kinase-like_dom_sf"/>
</dbReference>
<accession>A0A518CM99</accession>
<dbReference type="NCBIfam" id="NF004978">
    <property type="entry name" value="PRK06354.1"/>
    <property type="match status" value="1"/>
</dbReference>
<dbReference type="SUPFAM" id="SSF52935">
    <property type="entry name" value="PK C-terminal domain-like"/>
    <property type="match status" value="1"/>
</dbReference>
<evidence type="ECO:0000259" key="15">
    <source>
        <dbReference type="Pfam" id="PF02887"/>
    </source>
</evidence>
<dbReference type="KEGG" id="plon:Pla110_20880"/>
<dbReference type="GO" id="GO:0000287">
    <property type="term" value="F:magnesium ion binding"/>
    <property type="evidence" value="ECO:0007669"/>
    <property type="project" value="UniProtKB-UniRule"/>
</dbReference>
<dbReference type="Gene3D" id="3.40.1380.20">
    <property type="entry name" value="Pyruvate kinase, C-terminal domain"/>
    <property type="match status" value="1"/>
</dbReference>
<dbReference type="Pfam" id="PF02887">
    <property type="entry name" value="PK_C"/>
    <property type="match status" value="1"/>
</dbReference>
<dbReference type="Proteomes" id="UP000317178">
    <property type="component" value="Chromosome"/>
</dbReference>
<evidence type="ECO:0000256" key="5">
    <source>
        <dbReference type="ARBA" id="ARBA00022723"/>
    </source>
</evidence>
<dbReference type="AlphaFoldDB" id="A0A518CM99"/>
<dbReference type="PANTHER" id="PTHR11817">
    <property type="entry name" value="PYRUVATE KINASE"/>
    <property type="match status" value="1"/>
</dbReference>
<evidence type="ECO:0000256" key="13">
    <source>
        <dbReference type="RuleBase" id="RU000504"/>
    </source>
</evidence>
<dbReference type="InterPro" id="IPR015793">
    <property type="entry name" value="Pyrv_Knase_brl"/>
</dbReference>
<keyword evidence="5" id="KW-0479">Metal-binding</keyword>
<keyword evidence="8" id="KW-0067">ATP-binding</keyword>
<dbReference type="NCBIfam" id="NF004491">
    <property type="entry name" value="PRK05826.1"/>
    <property type="match status" value="1"/>
</dbReference>
<comment type="catalytic activity">
    <reaction evidence="13">
        <text>pyruvate + ATP = phosphoenolpyruvate + ADP + H(+)</text>
        <dbReference type="Rhea" id="RHEA:18157"/>
        <dbReference type="ChEBI" id="CHEBI:15361"/>
        <dbReference type="ChEBI" id="CHEBI:15378"/>
        <dbReference type="ChEBI" id="CHEBI:30616"/>
        <dbReference type="ChEBI" id="CHEBI:58702"/>
        <dbReference type="ChEBI" id="CHEBI:456216"/>
        <dbReference type="EC" id="2.7.1.40"/>
    </reaction>
</comment>
<dbReference type="GO" id="GO:0016301">
    <property type="term" value="F:kinase activity"/>
    <property type="evidence" value="ECO:0007669"/>
    <property type="project" value="UniProtKB-KW"/>
</dbReference>
<organism evidence="16 17">
    <name type="scientific">Polystyrenella longa</name>
    <dbReference type="NCBI Taxonomy" id="2528007"/>
    <lineage>
        <taxon>Bacteria</taxon>
        <taxon>Pseudomonadati</taxon>
        <taxon>Planctomycetota</taxon>
        <taxon>Planctomycetia</taxon>
        <taxon>Planctomycetales</taxon>
        <taxon>Planctomycetaceae</taxon>
        <taxon>Polystyrenella</taxon>
    </lineage>
</organism>
<evidence type="ECO:0000256" key="2">
    <source>
        <dbReference type="ARBA" id="ARBA00008663"/>
    </source>
</evidence>
<evidence type="ECO:0000256" key="8">
    <source>
        <dbReference type="ARBA" id="ARBA00022840"/>
    </source>
</evidence>
<dbReference type="RefSeq" id="WP_144995649.1">
    <property type="nucleotide sequence ID" value="NZ_CP036281.1"/>
</dbReference>
<comment type="pathway">
    <text evidence="1 13">Carbohydrate degradation; glycolysis; pyruvate from D-glyceraldehyde 3-phosphate: step 5/5.</text>
</comment>
<dbReference type="SUPFAM" id="SSF51621">
    <property type="entry name" value="Phosphoenolpyruvate/pyruvate domain"/>
    <property type="match status" value="1"/>
</dbReference>
<dbReference type="Gene3D" id="3.20.20.60">
    <property type="entry name" value="Phosphoenolpyruvate-binding domains"/>
    <property type="match status" value="1"/>
</dbReference>
<dbReference type="GO" id="GO:0005524">
    <property type="term" value="F:ATP binding"/>
    <property type="evidence" value="ECO:0007669"/>
    <property type="project" value="UniProtKB-KW"/>
</dbReference>
<evidence type="ECO:0000256" key="1">
    <source>
        <dbReference type="ARBA" id="ARBA00004997"/>
    </source>
</evidence>
<dbReference type="UniPathway" id="UPA00109">
    <property type="reaction ID" value="UER00188"/>
</dbReference>
<keyword evidence="7 13" id="KW-0418">Kinase</keyword>
<keyword evidence="6" id="KW-0547">Nucleotide-binding</keyword>
<evidence type="ECO:0000256" key="10">
    <source>
        <dbReference type="ARBA" id="ARBA00023152"/>
    </source>
</evidence>
<dbReference type="Gene3D" id="2.40.33.10">
    <property type="entry name" value="PK beta-barrel domain-like"/>
    <property type="match status" value="1"/>
</dbReference>
<keyword evidence="4 13" id="KW-0808">Transferase</keyword>
<evidence type="ECO:0000256" key="3">
    <source>
        <dbReference type="ARBA" id="ARBA00012142"/>
    </source>
</evidence>
<feature type="domain" description="Pyruvate kinase barrel" evidence="14">
    <location>
        <begin position="29"/>
        <end position="353"/>
    </location>
</feature>
<evidence type="ECO:0000313" key="16">
    <source>
        <dbReference type="EMBL" id="QDU80361.1"/>
    </source>
</evidence>
<dbReference type="GO" id="GO:0030955">
    <property type="term" value="F:potassium ion binding"/>
    <property type="evidence" value="ECO:0007669"/>
    <property type="project" value="UniProtKB-UniRule"/>
</dbReference>
<dbReference type="InterPro" id="IPR001697">
    <property type="entry name" value="Pyr_Knase"/>
</dbReference>
<proteinExistence type="inferred from homology"/>
<keyword evidence="10 13" id="KW-0324">Glycolysis</keyword>
<evidence type="ECO:0000256" key="9">
    <source>
        <dbReference type="ARBA" id="ARBA00022842"/>
    </source>
</evidence>
<name>A0A518CM99_9PLAN</name>
<feature type="domain" description="Pyruvate kinase C-terminal" evidence="15">
    <location>
        <begin position="388"/>
        <end position="501"/>
    </location>
</feature>
<dbReference type="SUPFAM" id="SSF50800">
    <property type="entry name" value="PK beta-barrel domain-like"/>
    <property type="match status" value="1"/>
</dbReference>
<evidence type="ECO:0000259" key="14">
    <source>
        <dbReference type="Pfam" id="PF00224"/>
    </source>
</evidence>
<evidence type="ECO:0000256" key="12">
    <source>
        <dbReference type="NCBIfam" id="TIGR01064"/>
    </source>
</evidence>
<protein>
    <recommendedName>
        <fullName evidence="3 12">Pyruvate kinase</fullName>
        <ecNumber evidence="3 12">2.7.1.40</ecNumber>
    </recommendedName>
</protein>
<dbReference type="NCBIfam" id="TIGR01064">
    <property type="entry name" value="pyruv_kin"/>
    <property type="match status" value="1"/>
</dbReference>
<evidence type="ECO:0000256" key="11">
    <source>
        <dbReference type="ARBA" id="ARBA00023317"/>
    </source>
</evidence>
<gene>
    <name evidence="16" type="primary">pyk</name>
    <name evidence="16" type="ORF">Pla110_20880</name>
</gene>
<dbReference type="InterPro" id="IPR036918">
    <property type="entry name" value="Pyrv_Knase_C_sf"/>
</dbReference>
<evidence type="ECO:0000256" key="6">
    <source>
        <dbReference type="ARBA" id="ARBA00022741"/>
    </source>
</evidence>